<organism evidence="1 2">
    <name type="scientific">[Clostridium] asparagiforme DSM 15981</name>
    <dbReference type="NCBI Taxonomy" id="518636"/>
    <lineage>
        <taxon>Bacteria</taxon>
        <taxon>Bacillati</taxon>
        <taxon>Bacillota</taxon>
        <taxon>Clostridia</taxon>
        <taxon>Lachnospirales</taxon>
        <taxon>Lachnospiraceae</taxon>
        <taxon>Enterocloster</taxon>
    </lineage>
</organism>
<proteinExistence type="predicted"/>
<gene>
    <name evidence="1" type="ORF">CLOSTASPAR_03767</name>
</gene>
<dbReference type="HOGENOM" id="CLU_3166278_0_0_9"/>
<evidence type="ECO:0000313" key="2">
    <source>
        <dbReference type="Proteomes" id="UP000004756"/>
    </source>
</evidence>
<dbReference type="EMBL" id="ACCJ01000297">
    <property type="protein sequence ID" value="EEG54140.1"/>
    <property type="molecule type" value="Genomic_DNA"/>
</dbReference>
<accession>C0D3C6</accession>
<evidence type="ECO:0000313" key="1">
    <source>
        <dbReference type="EMBL" id="EEG54140.1"/>
    </source>
</evidence>
<keyword evidence="2" id="KW-1185">Reference proteome</keyword>
<reference evidence="1 2" key="1">
    <citation type="submission" date="2009-02" db="EMBL/GenBank/DDBJ databases">
        <title>Draft genome sequence of Clostridium asparagiforme (DSM 15981).</title>
        <authorList>
            <person name="Sudarsanam P."/>
            <person name="Ley R."/>
            <person name="Guruge J."/>
            <person name="Turnbaugh P.J."/>
            <person name="Mahowald M."/>
            <person name="Liep D."/>
            <person name="Gordon J."/>
        </authorList>
    </citation>
    <scope>NUCLEOTIDE SEQUENCE [LARGE SCALE GENOMIC DNA]</scope>
    <source>
        <strain evidence="1 2">DSM 15981</strain>
    </source>
</reference>
<protein>
    <submittedName>
        <fullName evidence="1">Uncharacterized protein</fullName>
    </submittedName>
</protein>
<sequence>MGLFSFIIISVFYNLQKPRILIHPKTARISLTTRNPGSSIRAIAVSI</sequence>
<dbReference type="Proteomes" id="UP000004756">
    <property type="component" value="Unassembled WGS sequence"/>
</dbReference>
<dbReference type="AlphaFoldDB" id="C0D3C6"/>
<name>C0D3C6_9FIRM</name>
<comment type="caution">
    <text evidence="1">The sequence shown here is derived from an EMBL/GenBank/DDBJ whole genome shotgun (WGS) entry which is preliminary data.</text>
</comment>